<feature type="compositionally biased region" description="Polar residues" evidence="1">
    <location>
        <begin position="49"/>
        <end position="67"/>
    </location>
</feature>
<proteinExistence type="predicted"/>
<accession>A0A174USL5</accession>
<gene>
    <name evidence="2" type="ORF">ERS852411_04133</name>
</gene>
<sequence length="100" mass="10781">MVRRSPFSSSRWVRRFFLFMARKPSKVNRPVGRPDTARAVTRAQGPGMATTSTPLWAQRATSSSPGSETAGVPASVTSAQLSPASRRLSTASPPAPVLWR</sequence>
<organism evidence="2 3">
    <name type="scientific">Flavonifractor plautii</name>
    <name type="common">Fusobacterium plautii</name>
    <dbReference type="NCBI Taxonomy" id="292800"/>
    <lineage>
        <taxon>Bacteria</taxon>
        <taxon>Bacillati</taxon>
        <taxon>Bacillota</taxon>
        <taxon>Clostridia</taxon>
        <taxon>Eubacteriales</taxon>
        <taxon>Oscillospiraceae</taxon>
        <taxon>Flavonifractor</taxon>
    </lineage>
</organism>
<name>A0A174USL5_FLAPL</name>
<dbReference type="Proteomes" id="UP000095746">
    <property type="component" value="Unassembled WGS sequence"/>
</dbReference>
<dbReference type="EMBL" id="CYZT01000792">
    <property type="protein sequence ID" value="CUQ23027.1"/>
    <property type="molecule type" value="Genomic_DNA"/>
</dbReference>
<evidence type="ECO:0000313" key="2">
    <source>
        <dbReference type="EMBL" id="CUQ23027.1"/>
    </source>
</evidence>
<reference evidence="2 3" key="1">
    <citation type="submission" date="2015-09" db="EMBL/GenBank/DDBJ databases">
        <authorList>
            <consortium name="Pathogen Informatics"/>
        </authorList>
    </citation>
    <scope>NUCLEOTIDE SEQUENCE [LARGE SCALE GENOMIC DNA]</scope>
    <source>
        <strain evidence="2 3">2789STDY5608854</strain>
    </source>
</reference>
<protein>
    <submittedName>
        <fullName evidence="2">Uncharacterized protein</fullName>
    </submittedName>
</protein>
<feature type="region of interest" description="Disordered" evidence="1">
    <location>
        <begin position="24"/>
        <end position="100"/>
    </location>
</feature>
<feature type="compositionally biased region" description="Polar residues" evidence="1">
    <location>
        <begin position="75"/>
        <end position="92"/>
    </location>
</feature>
<evidence type="ECO:0000313" key="3">
    <source>
        <dbReference type="Proteomes" id="UP000095746"/>
    </source>
</evidence>
<dbReference type="AlphaFoldDB" id="A0A174USL5"/>
<evidence type="ECO:0000256" key="1">
    <source>
        <dbReference type="SAM" id="MobiDB-lite"/>
    </source>
</evidence>